<dbReference type="Pfam" id="PF14604">
    <property type="entry name" value="SH3_9"/>
    <property type="match status" value="2"/>
</dbReference>
<evidence type="ECO:0000256" key="6">
    <source>
        <dbReference type="ARBA" id="ARBA00022679"/>
    </source>
</evidence>
<name>A0A913Y5B8_EXADI</name>
<evidence type="ECO:0000256" key="2">
    <source>
        <dbReference type="ARBA" id="ARBA00004906"/>
    </source>
</evidence>
<evidence type="ECO:0000256" key="11">
    <source>
        <dbReference type="ARBA" id="ARBA00022833"/>
    </source>
</evidence>
<evidence type="ECO:0000256" key="7">
    <source>
        <dbReference type="ARBA" id="ARBA00022723"/>
    </source>
</evidence>
<keyword evidence="9 13" id="KW-0863">Zinc-finger</keyword>
<feature type="compositionally biased region" description="Polar residues" evidence="15">
    <location>
        <begin position="332"/>
        <end position="359"/>
    </location>
</feature>
<keyword evidence="19" id="KW-1185">Reference proteome</keyword>
<evidence type="ECO:0000256" key="8">
    <source>
        <dbReference type="ARBA" id="ARBA00022737"/>
    </source>
</evidence>
<dbReference type="Gene3D" id="2.30.30.40">
    <property type="entry name" value="SH3 Domains"/>
    <property type="match status" value="4"/>
</dbReference>
<dbReference type="SMART" id="SM00326">
    <property type="entry name" value="SH3"/>
    <property type="match status" value="4"/>
</dbReference>
<feature type="domain" description="SH3" evidence="16">
    <location>
        <begin position="369"/>
        <end position="430"/>
    </location>
</feature>
<evidence type="ECO:0000256" key="4">
    <source>
        <dbReference type="ARBA" id="ARBA00012483"/>
    </source>
</evidence>
<feature type="compositionally biased region" description="Basic and acidic residues" evidence="15">
    <location>
        <begin position="474"/>
        <end position="488"/>
    </location>
</feature>
<dbReference type="SMART" id="SM00184">
    <property type="entry name" value="RING"/>
    <property type="match status" value="1"/>
</dbReference>
<proteinExistence type="inferred from homology"/>
<feature type="compositionally biased region" description="Basic residues" evidence="15">
    <location>
        <begin position="526"/>
        <end position="535"/>
    </location>
</feature>
<dbReference type="InterPro" id="IPR001841">
    <property type="entry name" value="Znf_RING"/>
</dbReference>
<organism evidence="18 19">
    <name type="scientific">Exaiptasia diaphana</name>
    <name type="common">Tropical sea anemone</name>
    <name type="synonym">Aiptasia pulchella</name>
    <dbReference type="NCBI Taxonomy" id="2652724"/>
    <lineage>
        <taxon>Eukaryota</taxon>
        <taxon>Metazoa</taxon>
        <taxon>Cnidaria</taxon>
        <taxon>Anthozoa</taxon>
        <taxon>Hexacorallia</taxon>
        <taxon>Actiniaria</taxon>
        <taxon>Aiptasiidae</taxon>
        <taxon>Exaiptasia</taxon>
    </lineage>
</organism>
<keyword evidence="11" id="KW-0862">Zinc</keyword>
<dbReference type="InterPro" id="IPR017907">
    <property type="entry name" value="Znf_RING_CS"/>
</dbReference>
<sequence>MDCKELSEILECSVCLERLDHTSKVLPCQHTFCKRCLEEIQSMRKELRCPECRILVEDDIDNLPANIILVRILEGLNRRNPNPSERTSITKQKIPKEPCAKVLFDYEPKEQGDLPLSKGDIVILVRQVDENWYEGQIKGSQGFLPANYVDVINPLPCLDDSYDDPVAKALYDFDEVQEDDVLSFKQGDIISVTRRIDENWCEGRIESKCGIFPVNFVVFNSVAKAIIESLEFSNSSGEEASPLPPRPVPKSKTSSREPKRHTIHGLEEHEETNISRVPSRHSVEISSSERLEEAYGDSSTSRATRETRPRVGNNRPGNHPMGEDLINFSEPRPTTSNVSPVSVRLPNSSEQSASSPTSDSNDRPNSADIGKELYTALYNYRPIKEDELELKTGESYCVTEKCKDGWFKGFSMSTQKRGVFPGNYVRLASIHNLLKSSRSSSTSQAPIPSPRQYSRPFTNSTSTTTTAIARPRYHRSESAPDFNHRRNAEGLLTQGTHESRHGVQNNGIVRPLLPPPPDSKTGGFWKKLKTKKKERARPPPPPPYTWDVPSGHSQVNLPNNRPIPAAPPPPYSSQAIPSRQASAGQRPRHQRQETVPVWERFRAIIPYPPQSDAELELRVGDIIYVSKKRQDGWYKGTLERNGKTGLFPGCFSEKF</sequence>
<keyword evidence="10" id="KW-0833">Ubl conjugation pathway</keyword>
<evidence type="ECO:0000256" key="15">
    <source>
        <dbReference type="SAM" id="MobiDB-lite"/>
    </source>
</evidence>
<evidence type="ECO:0000256" key="12">
    <source>
        <dbReference type="ARBA" id="ARBA00022843"/>
    </source>
</evidence>
<dbReference type="RefSeq" id="XP_020915024.1">
    <property type="nucleotide sequence ID" value="XM_021059365.2"/>
</dbReference>
<dbReference type="PRINTS" id="PR00452">
    <property type="entry name" value="SH3DOMAIN"/>
</dbReference>
<dbReference type="InterPro" id="IPR013083">
    <property type="entry name" value="Znf_RING/FYVE/PHD"/>
</dbReference>
<feature type="domain" description="SH3" evidence="16">
    <location>
        <begin position="95"/>
        <end position="154"/>
    </location>
</feature>
<dbReference type="Proteomes" id="UP000887567">
    <property type="component" value="Unplaced"/>
</dbReference>
<feature type="domain" description="SH3" evidence="16">
    <location>
        <begin position="162"/>
        <end position="222"/>
    </location>
</feature>
<dbReference type="GO" id="GO:0061630">
    <property type="term" value="F:ubiquitin protein ligase activity"/>
    <property type="evidence" value="ECO:0007669"/>
    <property type="project" value="UniProtKB-EC"/>
</dbReference>
<dbReference type="InterPro" id="IPR050384">
    <property type="entry name" value="Endophilin_SH3RF"/>
</dbReference>
<evidence type="ECO:0000256" key="14">
    <source>
        <dbReference type="PROSITE-ProRule" id="PRU00192"/>
    </source>
</evidence>
<dbReference type="InterPro" id="IPR035816">
    <property type="entry name" value="SH3RF1/SH3RF3_SH3_4"/>
</dbReference>
<comment type="similarity">
    <text evidence="3">Belongs to the SH3RF family.</text>
</comment>
<keyword evidence="7" id="KW-0479">Metal-binding</keyword>
<dbReference type="PROSITE" id="PS00518">
    <property type="entry name" value="ZF_RING_1"/>
    <property type="match status" value="1"/>
</dbReference>
<evidence type="ECO:0000256" key="3">
    <source>
        <dbReference type="ARBA" id="ARBA00008649"/>
    </source>
</evidence>
<feature type="domain" description="RING-type" evidence="17">
    <location>
        <begin position="12"/>
        <end position="53"/>
    </location>
</feature>
<comment type="catalytic activity">
    <reaction evidence="1">
        <text>S-ubiquitinyl-[E2 ubiquitin-conjugating enzyme]-L-cysteine + [acceptor protein]-L-lysine = [E2 ubiquitin-conjugating enzyme]-L-cysteine + N(6)-ubiquitinyl-[acceptor protein]-L-lysine.</text>
        <dbReference type="EC" id="2.3.2.27"/>
    </reaction>
</comment>
<feature type="compositionally biased region" description="Basic and acidic residues" evidence="15">
    <location>
        <begin position="264"/>
        <end position="273"/>
    </location>
</feature>
<accession>A0A913Y5B8</accession>
<dbReference type="Pfam" id="PF13923">
    <property type="entry name" value="zf-C3HC4_2"/>
    <property type="match status" value="1"/>
</dbReference>
<dbReference type="GeneID" id="110252542"/>
<dbReference type="SUPFAM" id="SSF50044">
    <property type="entry name" value="SH3-domain"/>
    <property type="match status" value="4"/>
</dbReference>
<feature type="region of interest" description="Disordered" evidence="15">
    <location>
        <begin position="436"/>
        <end position="593"/>
    </location>
</feature>
<dbReference type="Gene3D" id="3.30.40.10">
    <property type="entry name" value="Zinc/RING finger domain, C3HC4 (zinc finger)"/>
    <property type="match status" value="1"/>
</dbReference>
<dbReference type="GO" id="GO:0008270">
    <property type="term" value="F:zinc ion binding"/>
    <property type="evidence" value="ECO:0007669"/>
    <property type="project" value="UniProtKB-KW"/>
</dbReference>
<dbReference type="Pfam" id="PF00018">
    <property type="entry name" value="SH3_1"/>
    <property type="match status" value="2"/>
</dbReference>
<protein>
    <recommendedName>
        <fullName evidence="4">RING-type E3 ubiquitin transferase</fullName>
        <ecNumber evidence="4">2.3.2.27</ecNumber>
    </recommendedName>
</protein>
<evidence type="ECO:0000256" key="13">
    <source>
        <dbReference type="PROSITE-ProRule" id="PRU00175"/>
    </source>
</evidence>
<reference evidence="18" key="1">
    <citation type="submission" date="2022-11" db="UniProtKB">
        <authorList>
            <consortium name="EnsemblMetazoa"/>
        </authorList>
    </citation>
    <scope>IDENTIFICATION</scope>
</reference>
<dbReference type="InterPro" id="IPR001452">
    <property type="entry name" value="SH3_domain"/>
</dbReference>
<dbReference type="PROSITE" id="PS50002">
    <property type="entry name" value="SH3"/>
    <property type="match status" value="4"/>
</dbReference>
<evidence type="ECO:0000259" key="17">
    <source>
        <dbReference type="PROSITE" id="PS50089"/>
    </source>
</evidence>
<dbReference type="AlphaFoldDB" id="A0A913Y5B8"/>
<evidence type="ECO:0000256" key="1">
    <source>
        <dbReference type="ARBA" id="ARBA00000900"/>
    </source>
</evidence>
<evidence type="ECO:0000313" key="19">
    <source>
        <dbReference type="Proteomes" id="UP000887567"/>
    </source>
</evidence>
<dbReference type="EC" id="2.3.2.27" evidence="4"/>
<dbReference type="CDD" id="cd11785">
    <property type="entry name" value="SH3_SH3RF_C"/>
    <property type="match status" value="1"/>
</dbReference>
<evidence type="ECO:0000259" key="16">
    <source>
        <dbReference type="PROSITE" id="PS50002"/>
    </source>
</evidence>
<dbReference type="OrthoDB" id="2163411at2759"/>
<dbReference type="PROSITE" id="PS50089">
    <property type="entry name" value="ZF_RING_2"/>
    <property type="match status" value="1"/>
</dbReference>
<dbReference type="EnsemblMetazoa" id="XM_021059365.2">
    <property type="protein sequence ID" value="XP_020915024.1"/>
    <property type="gene ID" value="LOC110252542"/>
</dbReference>
<dbReference type="FunFam" id="3.30.40.10:FF:000077">
    <property type="entry name" value="E3 ubiquitin-protein ligase SH3RF1 isoform X1"/>
    <property type="match status" value="1"/>
</dbReference>
<dbReference type="OMA" id="ISSSWHG"/>
<comment type="pathway">
    <text evidence="2">Protein modification; protein ubiquitination.</text>
</comment>
<feature type="region of interest" description="Disordered" evidence="15">
    <location>
        <begin position="233"/>
        <end position="367"/>
    </location>
</feature>
<keyword evidence="8" id="KW-0677">Repeat</keyword>
<feature type="domain" description="SH3" evidence="16">
    <location>
        <begin position="596"/>
        <end position="655"/>
    </location>
</feature>
<evidence type="ECO:0000313" key="18">
    <source>
        <dbReference type="EnsemblMetazoa" id="XP_020915024.1"/>
    </source>
</evidence>
<dbReference type="InterPro" id="IPR028502">
    <property type="entry name" value="SH3RF3_RING-HC_Zfn"/>
</dbReference>
<dbReference type="InterPro" id="IPR036028">
    <property type="entry name" value="SH3-like_dom_sf"/>
</dbReference>
<dbReference type="PANTHER" id="PTHR14167:SF51">
    <property type="entry name" value="RING-TYPE E3 UBIQUITIN TRANSFERASE"/>
    <property type="match status" value="1"/>
</dbReference>
<dbReference type="PANTHER" id="PTHR14167">
    <property type="entry name" value="SH3 DOMAIN-CONTAINING"/>
    <property type="match status" value="1"/>
</dbReference>
<dbReference type="CDD" id="cd16750">
    <property type="entry name" value="RING-HC_SH3RF3"/>
    <property type="match status" value="1"/>
</dbReference>
<dbReference type="KEGG" id="epa:110252542"/>
<keyword evidence="6" id="KW-0808">Transferase</keyword>
<dbReference type="SUPFAM" id="SSF57850">
    <property type="entry name" value="RING/U-box"/>
    <property type="match status" value="1"/>
</dbReference>
<keyword evidence="5 14" id="KW-0728">SH3 domain</keyword>
<evidence type="ECO:0000256" key="10">
    <source>
        <dbReference type="ARBA" id="ARBA00022786"/>
    </source>
</evidence>
<feature type="compositionally biased region" description="Basic and acidic residues" evidence="15">
    <location>
        <begin position="281"/>
        <end position="293"/>
    </location>
</feature>
<evidence type="ECO:0000256" key="9">
    <source>
        <dbReference type="ARBA" id="ARBA00022771"/>
    </source>
</evidence>
<dbReference type="PRINTS" id="PR00499">
    <property type="entry name" value="P67PHOX"/>
</dbReference>
<keyword evidence="12" id="KW-0832">Ubl conjugation</keyword>
<feature type="compositionally biased region" description="Low complexity" evidence="15">
    <location>
        <begin position="436"/>
        <end position="446"/>
    </location>
</feature>
<evidence type="ECO:0000256" key="5">
    <source>
        <dbReference type="ARBA" id="ARBA00022443"/>
    </source>
</evidence>